<dbReference type="PIRSF" id="PIRSF017082">
    <property type="entry name" value="YflP"/>
    <property type="match status" value="1"/>
</dbReference>
<dbReference type="STRING" id="1938817.SAMN06296008_12025"/>
<proteinExistence type="inferred from homology"/>
<accession>A0A1W2C8C3</accession>
<feature type="chain" id="PRO_5012664382" evidence="2">
    <location>
        <begin position="27"/>
        <end position="324"/>
    </location>
</feature>
<evidence type="ECO:0000313" key="4">
    <source>
        <dbReference type="Proteomes" id="UP000192708"/>
    </source>
</evidence>
<gene>
    <name evidence="3" type="ORF">SAMN06296008_12025</name>
</gene>
<name>A0A1W2C8C3_9BURK</name>
<dbReference type="Gene3D" id="3.40.190.150">
    <property type="entry name" value="Bordetella uptake gene, domain 1"/>
    <property type="match status" value="1"/>
</dbReference>
<reference evidence="3 4" key="1">
    <citation type="submission" date="2017-04" db="EMBL/GenBank/DDBJ databases">
        <authorList>
            <person name="Afonso C.L."/>
            <person name="Miller P.J."/>
            <person name="Scott M.A."/>
            <person name="Spackman E."/>
            <person name="Goraichik I."/>
            <person name="Dimitrov K.M."/>
            <person name="Suarez D.L."/>
            <person name="Swayne D.E."/>
        </authorList>
    </citation>
    <scope>NUCLEOTIDE SEQUENCE [LARGE SCALE GENOMIC DNA]</scope>
    <source>
        <strain evidence="3 4">VK13</strain>
    </source>
</reference>
<keyword evidence="2" id="KW-0732">Signal</keyword>
<keyword evidence="3" id="KW-0675">Receptor</keyword>
<sequence>MQFSKFSFLKSAVAMSLISLSTMTLAQTYPTKPVHFVVAFTAGSGTDIIARAVGDVMSGSLGQPIIIDNKPGAGGTIAASQVAKSDPDGYNLLVHSAGHALNPFIYPSLNYDTLKDLTGVIPLAALPNVLVVSPNKPWKTVADLIAATKEKPGELNYASAGVGSATHMNAEKFNLYAGIKATHVPYKGTPEAISDVIGGRADWYFAPLSSALPLIQGGKLKALAVSTPKRTSALPNVPTTVEAGVPNSDYVFWVGLIAPSATSPAIIKKLNDEVLKTLNNQEVKDRFAKLGAEPLPMSPEAFNTFIKAEMEVASKISKAANLKN</sequence>
<dbReference type="PANTHER" id="PTHR42928:SF5">
    <property type="entry name" value="BLR1237 PROTEIN"/>
    <property type="match status" value="1"/>
</dbReference>
<dbReference type="Proteomes" id="UP000192708">
    <property type="component" value="Unassembled WGS sequence"/>
</dbReference>
<dbReference type="Pfam" id="PF03401">
    <property type="entry name" value="TctC"/>
    <property type="match status" value="1"/>
</dbReference>
<evidence type="ECO:0000256" key="2">
    <source>
        <dbReference type="SAM" id="SignalP"/>
    </source>
</evidence>
<dbReference type="InterPro" id="IPR005064">
    <property type="entry name" value="BUG"/>
</dbReference>
<dbReference type="AlphaFoldDB" id="A0A1W2C8C3"/>
<dbReference type="RefSeq" id="WP_084285925.1">
    <property type="nucleotide sequence ID" value="NZ_FWXJ01000020.1"/>
</dbReference>
<evidence type="ECO:0000313" key="3">
    <source>
        <dbReference type="EMBL" id="SMC81400.1"/>
    </source>
</evidence>
<organism evidence="3 4">
    <name type="scientific">Polynucleobacter kasalickyi</name>
    <dbReference type="NCBI Taxonomy" id="1938817"/>
    <lineage>
        <taxon>Bacteria</taxon>
        <taxon>Pseudomonadati</taxon>
        <taxon>Pseudomonadota</taxon>
        <taxon>Betaproteobacteria</taxon>
        <taxon>Burkholderiales</taxon>
        <taxon>Burkholderiaceae</taxon>
        <taxon>Polynucleobacter</taxon>
    </lineage>
</organism>
<keyword evidence="4" id="KW-1185">Reference proteome</keyword>
<dbReference type="SUPFAM" id="SSF53850">
    <property type="entry name" value="Periplasmic binding protein-like II"/>
    <property type="match status" value="1"/>
</dbReference>
<dbReference type="CDD" id="cd13578">
    <property type="entry name" value="PBP2_Bug27"/>
    <property type="match status" value="1"/>
</dbReference>
<feature type="signal peptide" evidence="2">
    <location>
        <begin position="1"/>
        <end position="26"/>
    </location>
</feature>
<evidence type="ECO:0000256" key="1">
    <source>
        <dbReference type="ARBA" id="ARBA00006987"/>
    </source>
</evidence>
<dbReference type="EMBL" id="FWXJ01000020">
    <property type="protein sequence ID" value="SMC81400.1"/>
    <property type="molecule type" value="Genomic_DNA"/>
</dbReference>
<dbReference type="PANTHER" id="PTHR42928">
    <property type="entry name" value="TRICARBOXYLATE-BINDING PROTEIN"/>
    <property type="match status" value="1"/>
</dbReference>
<dbReference type="OrthoDB" id="8678477at2"/>
<comment type="similarity">
    <text evidence="1">Belongs to the UPF0065 (bug) family.</text>
</comment>
<dbReference type="InterPro" id="IPR042100">
    <property type="entry name" value="Bug_dom1"/>
</dbReference>
<protein>
    <submittedName>
        <fullName evidence="3">Tripartite-type tricarboxylate transporter, receptor component TctC</fullName>
    </submittedName>
</protein>
<dbReference type="Gene3D" id="3.40.190.10">
    <property type="entry name" value="Periplasmic binding protein-like II"/>
    <property type="match status" value="1"/>
</dbReference>